<organism evidence="2 3">
    <name type="scientific">Dorcoceras hygrometricum</name>
    <dbReference type="NCBI Taxonomy" id="472368"/>
    <lineage>
        <taxon>Eukaryota</taxon>
        <taxon>Viridiplantae</taxon>
        <taxon>Streptophyta</taxon>
        <taxon>Embryophyta</taxon>
        <taxon>Tracheophyta</taxon>
        <taxon>Spermatophyta</taxon>
        <taxon>Magnoliopsida</taxon>
        <taxon>eudicotyledons</taxon>
        <taxon>Gunneridae</taxon>
        <taxon>Pentapetalae</taxon>
        <taxon>asterids</taxon>
        <taxon>lamiids</taxon>
        <taxon>Lamiales</taxon>
        <taxon>Gesneriaceae</taxon>
        <taxon>Didymocarpoideae</taxon>
        <taxon>Trichosporeae</taxon>
        <taxon>Loxocarpinae</taxon>
        <taxon>Dorcoceras</taxon>
    </lineage>
</organism>
<keyword evidence="2" id="KW-0675">Receptor</keyword>
<keyword evidence="3" id="KW-1185">Reference proteome</keyword>
<keyword evidence="2" id="KW-0808">Transferase</keyword>
<evidence type="ECO:0000313" key="3">
    <source>
        <dbReference type="Proteomes" id="UP000250235"/>
    </source>
</evidence>
<keyword evidence="2" id="KW-0418">Kinase</keyword>
<name>A0A2Z7C1C3_9LAMI</name>
<evidence type="ECO:0000256" key="1">
    <source>
        <dbReference type="SAM" id="MobiDB-lite"/>
    </source>
</evidence>
<dbReference type="GO" id="GO:0016301">
    <property type="term" value="F:kinase activity"/>
    <property type="evidence" value="ECO:0007669"/>
    <property type="project" value="UniProtKB-KW"/>
</dbReference>
<gene>
    <name evidence="2" type="ORF">F511_33298</name>
</gene>
<protein>
    <submittedName>
        <fullName evidence="2">Putative inactive receptor kinase</fullName>
    </submittedName>
</protein>
<sequence>MGNTDPRHKSRKTKYEVKPQYEELLKQLTCNILYINAMNACGLSKENRSSRPVYQPASHLKSPLYHDVSTGKSSGPVSPSQLGGRHSYLLVTAPMIVLDFRARLISRPVTTWHTIGSSNQISAKIPLQISPKVLKSHGLSRTDLSGFNYTAETPRTLKSISRSQKLAQLKHKFELVYTNTYGQKLYSFLHFHAGINYKNRAQNDEECSPRSSKELKTEPAPLNQQLTNTQKLTGFLTRYPWLPS</sequence>
<dbReference type="Proteomes" id="UP000250235">
    <property type="component" value="Unassembled WGS sequence"/>
</dbReference>
<dbReference type="EMBL" id="KV002005">
    <property type="protein sequence ID" value="KZV38240.1"/>
    <property type="molecule type" value="Genomic_DNA"/>
</dbReference>
<proteinExistence type="predicted"/>
<feature type="region of interest" description="Disordered" evidence="1">
    <location>
        <begin position="203"/>
        <end position="226"/>
    </location>
</feature>
<reference evidence="2 3" key="1">
    <citation type="journal article" date="2015" name="Proc. Natl. Acad. Sci. U.S.A.">
        <title>The resurrection genome of Boea hygrometrica: A blueprint for survival of dehydration.</title>
        <authorList>
            <person name="Xiao L."/>
            <person name="Yang G."/>
            <person name="Zhang L."/>
            <person name="Yang X."/>
            <person name="Zhao S."/>
            <person name="Ji Z."/>
            <person name="Zhou Q."/>
            <person name="Hu M."/>
            <person name="Wang Y."/>
            <person name="Chen M."/>
            <person name="Xu Y."/>
            <person name="Jin H."/>
            <person name="Xiao X."/>
            <person name="Hu G."/>
            <person name="Bao F."/>
            <person name="Hu Y."/>
            <person name="Wan P."/>
            <person name="Li L."/>
            <person name="Deng X."/>
            <person name="Kuang T."/>
            <person name="Xiang C."/>
            <person name="Zhu J.K."/>
            <person name="Oliver M.J."/>
            <person name="He Y."/>
        </authorList>
    </citation>
    <scope>NUCLEOTIDE SEQUENCE [LARGE SCALE GENOMIC DNA]</scope>
    <source>
        <strain evidence="3">cv. XS01</strain>
    </source>
</reference>
<feature type="compositionally biased region" description="Basic and acidic residues" evidence="1">
    <location>
        <begin position="203"/>
        <end position="217"/>
    </location>
</feature>
<dbReference type="AlphaFoldDB" id="A0A2Z7C1C3"/>
<evidence type="ECO:0000313" key="2">
    <source>
        <dbReference type="EMBL" id="KZV38240.1"/>
    </source>
</evidence>
<accession>A0A2Z7C1C3</accession>